<sequence length="296" mass="33089">MTSQRRIRITPQRIIAAIIALMGVLLLNASWRTIAPGSVGIAFNRANNTITAYQEPGWVLVNPFTTTVYDYPATLQTYVMVQKADEGPVYGDDSIKVQSRESQQLNLDVAIQYRVNTAGISDLYTDWGGQSIGAIEEQVVRQQSRSALTMVASTYSWEELSGEKRADVADQVEAHLTRVFAQRHLILEDFVIREVHVPEHLKTALDNKIERQQAVEQQQYAFERAQIQAEQQGIEAEGQANVNRATAQGDSDALMIRAQSQAKANQILSSSLTEALLKYQLIERWDGQVPLSIDDN</sequence>
<evidence type="ECO:0000313" key="3">
    <source>
        <dbReference type="Proteomes" id="UP001428290"/>
    </source>
</evidence>
<keyword evidence="3" id="KW-1185">Reference proteome</keyword>
<dbReference type="PANTHER" id="PTHR23222:SF0">
    <property type="entry name" value="PROHIBITIN 1"/>
    <property type="match status" value="1"/>
</dbReference>
<dbReference type="RefSeq" id="WP_345720799.1">
    <property type="nucleotide sequence ID" value="NZ_BAABRU010000003.1"/>
</dbReference>
<dbReference type="Proteomes" id="UP001428290">
    <property type="component" value="Unassembled WGS sequence"/>
</dbReference>
<dbReference type="InterPro" id="IPR000163">
    <property type="entry name" value="Prohibitin"/>
</dbReference>
<protein>
    <recommendedName>
        <fullName evidence="1">Band 7 domain-containing protein</fullName>
    </recommendedName>
</protein>
<evidence type="ECO:0000313" key="2">
    <source>
        <dbReference type="EMBL" id="GAA5527160.1"/>
    </source>
</evidence>
<feature type="domain" description="Band 7" evidence="1">
    <location>
        <begin position="33"/>
        <end position="229"/>
    </location>
</feature>
<comment type="caution">
    <text evidence="2">The sequence shown here is derived from an EMBL/GenBank/DDBJ whole genome shotgun (WGS) entry which is preliminary data.</text>
</comment>
<gene>
    <name evidence="2" type="ORF">Hgul01_00944</name>
</gene>
<proteinExistence type="predicted"/>
<dbReference type="EMBL" id="BAABRU010000003">
    <property type="protein sequence ID" value="GAA5527160.1"/>
    <property type="molecule type" value="Genomic_DNA"/>
</dbReference>
<dbReference type="Gene3D" id="3.30.479.30">
    <property type="entry name" value="Band 7 domain"/>
    <property type="match status" value="1"/>
</dbReference>
<dbReference type="InterPro" id="IPR036013">
    <property type="entry name" value="Band_7/SPFH_dom_sf"/>
</dbReference>
<name>A0ABP9WVJ4_9CHLR</name>
<dbReference type="InterPro" id="IPR001107">
    <property type="entry name" value="Band_7"/>
</dbReference>
<dbReference type="CDD" id="cd03401">
    <property type="entry name" value="SPFH_prohibitin"/>
    <property type="match status" value="1"/>
</dbReference>
<evidence type="ECO:0000259" key="1">
    <source>
        <dbReference type="Pfam" id="PF01145"/>
    </source>
</evidence>
<organism evidence="2 3">
    <name type="scientific">Herpetosiphon gulosus</name>
    <dbReference type="NCBI Taxonomy" id="1973496"/>
    <lineage>
        <taxon>Bacteria</taxon>
        <taxon>Bacillati</taxon>
        <taxon>Chloroflexota</taxon>
        <taxon>Chloroflexia</taxon>
        <taxon>Herpetosiphonales</taxon>
        <taxon>Herpetosiphonaceae</taxon>
        <taxon>Herpetosiphon</taxon>
    </lineage>
</organism>
<dbReference type="SUPFAM" id="SSF117892">
    <property type="entry name" value="Band 7/SPFH domain"/>
    <property type="match status" value="1"/>
</dbReference>
<dbReference type="Pfam" id="PF01145">
    <property type="entry name" value="Band_7"/>
    <property type="match status" value="1"/>
</dbReference>
<accession>A0ABP9WVJ4</accession>
<dbReference type="PANTHER" id="PTHR23222">
    <property type="entry name" value="PROHIBITIN"/>
    <property type="match status" value="1"/>
</dbReference>
<reference evidence="2 3" key="1">
    <citation type="submission" date="2024-02" db="EMBL/GenBank/DDBJ databases">
        <title>Herpetosiphon gulosus NBRC 112829.</title>
        <authorList>
            <person name="Ichikawa N."/>
            <person name="Katano-Makiyama Y."/>
            <person name="Hidaka K."/>
        </authorList>
    </citation>
    <scope>NUCLEOTIDE SEQUENCE [LARGE SCALE GENOMIC DNA]</scope>
    <source>
        <strain evidence="2 3">NBRC 112829</strain>
    </source>
</reference>